<dbReference type="VEuPathDB" id="FungiDB:PADG_01181"/>
<feature type="domain" description="Orc1-like AAA ATPase" evidence="10">
    <location>
        <begin position="172"/>
        <end position="304"/>
    </location>
</feature>
<dbReference type="SUPFAM" id="SSF52540">
    <property type="entry name" value="P-loop containing nucleoside triphosphate hydrolases"/>
    <property type="match status" value="1"/>
</dbReference>
<feature type="region of interest" description="Disordered" evidence="8">
    <location>
        <begin position="1"/>
        <end position="75"/>
    </location>
</feature>
<proteinExistence type="inferred from homology"/>
<evidence type="ECO:0000256" key="1">
    <source>
        <dbReference type="ARBA" id="ARBA00004123"/>
    </source>
</evidence>
<dbReference type="InterPro" id="IPR041664">
    <property type="entry name" value="AAA_16"/>
</dbReference>
<evidence type="ECO:0000313" key="13">
    <source>
        <dbReference type="Proteomes" id="UP000242814"/>
    </source>
</evidence>
<evidence type="ECO:0000256" key="7">
    <source>
        <dbReference type="PIRNR" id="PIRNR001767"/>
    </source>
</evidence>
<dbReference type="GO" id="GO:0033314">
    <property type="term" value="P:mitotic DNA replication checkpoint signaling"/>
    <property type="evidence" value="ECO:0007669"/>
    <property type="project" value="TreeGrafter"/>
</dbReference>
<dbReference type="FunFam" id="3.40.50.300:FF:000547">
    <property type="entry name" value="Cell division control protein"/>
    <property type="match status" value="1"/>
</dbReference>
<evidence type="ECO:0000256" key="4">
    <source>
        <dbReference type="ARBA" id="ARBA00022705"/>
    </source>
</evidence>
<evidence type="ECO:0000313" key="12">
    <source>
        <dbReference type="EMBL" id="ODH13787.1"/>
    </source>
</evidence>
<gene>
    <name evidence="12" type="ORF">ACO22_06902</name>
</gene>
<evidence type="ECO:0000256" key="6">
    <source>
        <dbReference type="ARBA" id="ARBA00023306"/>
    </source>
</evidence>
<evidence type="ECO:0000256" key="5">
    <source>
        <dbReference type="ARBA" id="ARBA00023242"/>
    </source>
</evidence>
<organism evidence="12 13">
    <name type="scientific">Paracoccidioides brasiliensis</name>
    <dbReference type="NCBI Taxonomy" id="121759"/>
    <lineage>
        <taxon>Eukaryota</taxon>
        <taxon>Fungi</taxon>
        <taxon>Dikarya</taxon>
        <taxon>Ascomycota</taxon>
        <taxon>Pezizomycotina</taxon>
        <taxon>Eurotiomycetes</taxon>
        <taxon>Eurotiomycetidae</taxon>
        <taxon>Onygenales</taxon>
        <taxon>Ajellomycetaceae</taxon>
        <taxon>Paracoccidioides</taxon>
    </lineage>
</organism>
<dbReference type="InterPro" id="IPR016314">
    <property type="entry name" value="Cdc6/18"/>
</dbReference>
<dbReference type="Pfam" id="PF22606">
    <property type="entry name" value="Cdc6-ORC-like_ATPase_lid"/>
    <property type="match status" value="1"/>
</dbReference>
<comment type="subcellular location">
    <subcellularLocation>
        <location evidence="1">Nucleus</location>
    </subcellularLocation>
</comment>
<dbReference type="EMBL" id="LZYO01000421">
    <property type="protein sequence ID" value="ODH13787.1"/>
    <property type="molecule type" value="Genomic_DNA"/>
</dbReference>
<evidence type="ECO:0000259" key="10">
    <source>
        <dbReference type="Pfam" id="PF13191"/>
    </source>
</evidence>
<feature type="region of interest" description="Disordered" evidence="8">
    <location>
        <begin position="112"/>
        <end position="141"/>
    </location>
</feature>
<dbReference type="Proteomes" id="UP000242814">
    <property type="component" value="Unassembled WGS sequence"/>
</dbReference>
<dbReference type="Pfam" id="PF09079">
    <property type="entry name" value="WHD_Cdc6"/>
    <property type="match status" value="1"/>
</dbReference>
<dbReference type="InterPro" id="IPR015163">
    <property type="entry name" value="Cdc6_C"/>
</dbReference>
<feature type="domain" description="Cdc6 C-terminal" evidence="9">
    <location>
        <begin position="543"/>
        <end position="592"/>
    </location>
</feature>
<evidence type="ECO:0000256" key="2">
    <source>
        <dbReference type="ARBA" id="ARBA00006184"/>
    </source>
</evidence>
<dbReference type="AlphaFoldDB" id="A0A1D2J669"/>
<dbReference type="PIRSF" id="PIRSF001767">
    <property type="entry name" value="Cdc6"/>
    <property type="match status" value="1"/>
</dbReference>
<dbReference type="InterPro" id="IPR054425">
    <property type="entry name" value="Cdc6_ORC1-like_ATPase_lid"/>
</dbReference>
<evidence type="ECO:0000256" key="3">
    <source>
        <dbReference type="ARBA" id="ARBA00022618"/>
    </source>
</evidence>
<dbReference type="InterPro" id="IPR027417">
    <property type="entry name" value="P-loop_NTPase"/>
</dbReference>
<evidence type="ECO:0000259" key="9">
    <source>
        <dbReference type="Pfam" id="PF09079"/>
    </source>
</evidence>
<keyword evidence="3" id="KW-0132">Cell division</keyword>
<dbReference type="PANTHER" id="PTHR10763:SF26">
    <property type="entry name" value="CELL DIVISION CONTROL PROTEIN 6 HOMOLOG"/>
    <property type="match status" value="1"/>
</dbReference>
<keyword evidence="5" id="KW-0539">Nucleus</keyword>
<sequence>MASSVLGKRRRATPDSSATGAASAISLRSSKRRTKSPPLPWIHEEEDEPSILQNTISRSSSSRNNGRSKRTVPDKTVKAIATSPVKVIKSTETVTDENTRPKEFTTLQKAYRSRDALSKAKPTIPTTPKHRVKVTGKPLTPRAPRTICHVTAAQSVYTPARQLFARSSTPGRLVGRDSEREELTAFIDNAVQSRSGGCIYVSGPPGTGKSAMVNEVWRDIHLEKSVRVAHINCASMTSSRDIYTKLVDELCDDAQLFKKSRTELLGGMFLQKKRSASTAFYVVALDEIDHLLSSDVETLYTLFEWSLQPGSQLVLIGIANALDLTDRFLPRLKAKNLKPHLLPFLPYTAPQISGIITTRLRSLLPTTAPNCGPADFIPFLHPAAIQLCARKVASQTGDLRKAFDIVRHTIDLIEQEFIRNISCGAPTNSIASSKAPLTENVNLASLVSPPDTPSSSSCSSTQPWTGPVYTAATAPRATVAHVARVTSSAFGNGATQRLQGLNLQQKAALCAMIALGRKQQDSDGNGVLSTPSKTPRSTASAAPTVNQLFATYSTLCRRDKILQPLSATEFRDVIGSLETLGLVGEAQGRGYGGASSFSSSFSSSSSAMTPSRAARKKWGEERGFVCFVGEREVEGHIYGAGEGILRRLLGTEV</sequence>
<keyword evidence="4" id="KW-0235">DNA replication</keyword>
<dbReference type="InterPro" id="IPR050311">
    <property type="entry name" value="ORC1/CDC6"/>
</dbReference>
<dbReference type="PANTHER" id="PTHR10763">
    <property type="entry name" value="CELL DIVISION CONTROL PROTEIN 6-RELATED"/>
    <property type="match status" value="1"/>
</dbReference>
<dbReference type="Gene3D" id="1.10.10.10">
    <property type="entry name" value="Winged helix-like DNA-binding domain superfamily/Winged helix DNA-binding domain"/>
    <property type="match status" value="1"/>
</dbReference>
<dbReference type="VEuPathDB" id="FungiDB:PABG_07846"/>
<dbReference type="GO" id="GO:0005634">
    <property type="term" value="C:nucleus"/>
    <property type="evidence" value="ECO:0007669"/>
    <property type="project" value="UniProtKB-SubCell"/>
</dbReference>
<feature type="compositionally biased region" description="Polar residues" evidence="8">
    <location>
        <begin position="527"/>
        <end position="541"/>
    </location>
</feature>
<name>A0A1D2J669_PARBR</name>
<evidence type="ECO:0000259" key="11">
    <source>
        <dbReference type="Pfam" id="PF22606"/>
    </source>
</evidence>
<dbReference type="InterPro" id="IPR036388">
    <property type="entry name" value="WH-like_DNA-bd_sf"/>
</dbReference>
<evidence type="ECO:0000256" key="8">
    <source>
        <dbReference type="SAM" id="MobiDB-lite"/>
    </source>
</evidence>
<dbReference type="GO" id="GO:0006270">
    <property type="term" value="P:DNA replication initiation"/>
    <property type="evidence" value="ECO:0007669"/>
    <property type="project" value="UniProtKB-UniRule"/>
</dbReference>
<dbReference type="GO" id="GO:0003688">
    <property type="term" value="F:DNA replication origin binding"/>
    <property type="evidence" value="ECO:0007669"/>
    <property type="project" value="TreeGrafter"/>
</dbReference>
<protein>
    <recommendedName>
        <fullName evidence="7">Cell division control protein</fullName>
    </recommendedName>
</protein>
<comment type="caution">
    <text evidence="12">The sequence shown here is derived from an EMBL/GenBank/DDBJ whole genome shotgun (WGS) entry which is preliminary data.</text>
</comment>
<dbReference type="CDD" id="cd00009">
    <property type="entry name" value="AAA"/>
    <property type="match status" value="1"/>
</dbReference>
<feature type="domain" description="Cdc6/ORC1-like ATPase lid" evidence="11">
    <location>
        <begin position="347"/>
        <end position="416"/>
    </location>
</feature>
<dbReference type="Gene3D" id="3.40.50.300">
    <property type="entry name" value="P-loop containing nucleotide triphosphate hydrolases"/>
    <property type="match status" value="1"/>
</dbReference>
<accession>A0A1D2J669</accession>
<feature type="region of interest" description="Disordered" evidence="8">
    <location>
        <begin position="520"/>
        <end position="541"/>
    </location>
</feature>
<dbReference type="GO" id="GO:0051301">
    <property type="term" value="P:cell division"/>
    <property type="evidence" value="ECO:0007669"/>
    <property type="project" value="UniProtKB-UniRule"/>
</dbReference>
<dbReference type="Pfam" id="PF13191">
    <property type="entry name" value="AAA_16"/>
    <property type="match status" value="1"/>
</dbReference>
<keyword evidence="6" id="KW-0131">Cell cycle</keyword>
<dbReference type="Gene3D" id="1.10.8.60">
    <property type="match status" value="1"/>
</dbReference>
<reference evidence="12 13" key="1">
    <citation type="submission" date="2016-06" db="EMBL/GenBank/DDBJ databases">
        <authorList>
            <person name="Kjaerup R.B."/>
            <person name="Dalgaard T.S."/>
            <person name="Juul-Madsen H.R."/>
        </authorList>
    </citation>
    <scope>NUCLEOTIDE SEQUENCE [LARGE SCALE GENOMIC DNA]</scope>
    <source>
        <strain evidence="12 13">Pb300</strain>
    </source>
</reference>
<comment type="similarity">
    <text evidence="2 7">Belongs to the CDC6/cdc18 family.</text>
</comment>